<keyword evidence="7 9" id="KW-0378">Hydrolase</keyword>
<feature type="binding site" evidence="9">
    <location>
        <position position="117"/>
    </location>
    <ligand>
        <name>Mg(2+)</name>
        <dbReference type="ChEBI" id="CHEBI:18420"/>
    </ligand>
</feature>
<dbReference type="Proteomes" id="UP000178068">
    <property type="component" value="Unassembled WGS sequence"/>
</dbReference>
<keyword evidence="4 9" id="KW-0507">mRNA processing</keyword>
<keyword evidence="6 9" id="KW-0255">Endonuclease</keyword>
<dbReference type="PROSITE" id="PS50142">
    <property type="entry name" value="RNASE_3_2"/>
    <property type="match status" value="1"/>
</dbReference>
<dbReference type="EC" id="3.1.26.3" evidence="9"/>
<dbReference type="CDD" id="cd00593">
    <property type="entry name" value="RIBOc"/>
    <property type="match status" value="1"/>
</dbReference>
<keyword evidence="9" id="KW-0460">Magnesium</keyword>
<dbReference type="SUPFAM" id="SSF54768">
    <property type="entry name" value="dsRNA-binding domain-like"/>
    <property type="match status" value="1"/>
</dbReference>
<dbReference type="SMART" id="SM00358">
    <property type="entry name" value="DSRM"/>
    <property type="match status" value="1"/>
</dbReference>
<dbReference type="Pfam" id="PF14622">
    <property type="entry name" value="Ribonucleas_3_3"/>
    <property type="match status" value="1"/>
</dbReference>
<accession>A0A1G1WPB6</accession>
<evidence type="ECO:0000256" key="4">
    <source>
        <dbReference type="ARBA" id="ARBA00022664"/>
    </source>
</evidence>
<comment type="cofactor">
    <cofactor evidence="9">
        <name>Mg(2+)</name>
        <dbReference type="ChEBI" id="CHEBI:18420"/>
    </cofactor>
</comment>
<dbReference type="GO" id="GO:0005737">
    <property type="term" value="C:cytoplasm"/>
    <property type="evidence" value="ECO:0007669"/>
    <property type="project" value="UniProtKB-SubCell"/>
</dbReference>
<dbReference type="SMART" id="SM00535">
    <property type="entry name" value="RIBOc"/>
    <property type="match status" value="1"/>
</dbReference>
<feature type="domain" description="DRBM" evidence="10">
    <location>
        <begin position="158"/>
        <end position="227"/>
    </location>
</feature>
<comment type="function">
    <text evidence="9">Digests double-stranded RNA. Involved in the processing of primary rRNA transcript to yield the immediate precursors to the large and small rRNAs (23S and 16S). Processes some mRNAs, and tRNAs when they are encoded in the rRNA operon. Processes pre-crRNA and tracrRNA of type II CRISPR loci if present in the organism.</text>
</comment>
<feature type="binding site" evidence="9">
    <location>
        <position position="44"/>
    </location>
    <ligand>
        <name>Mg(2+)</name>
        <dbReference type="ChEBI" id="CHEBI:18420"/>
    </ligand>
</feature>
<comment type="subcellular location">
    <subcellularLocation>
        <location evidence="9">Cytoplasm</location>
    </subcellularLocation>
</comment>
<dbReference type="PANTHER" id="PTHR11207">
    <property type="entry name" value="RIBONUCLEASE III"/>
    <property type="match status" value="1"/>
</dbReference>
<feature type="domain" description="RNase III" evidence="11">
    <location>
        <begin position="2"/>
        <end position="131"/>
    </location>
</feature>
<keyword evidence="9" id="KW-0963">Cytoplasm</keyword>
<dbReference type="HAMAP" id="MF_00104">
    <property type="entry name" value="RNase_III"/>
    <property type="match status" value="1"/>
</dbReference>
<feature type="active site" evidence="9">
    <location>
        <position position="48"/>
    </location>
</feature>
<reference evidence="12 13" key="1">
    <citation type="journal article" date="2016" name="Nat. Commun.">
        <title>Thousands of microbial genomes shed light on interconnected biogeochemical processes in an aquifer system.</title>
        <authorList>
            <person name="Anantharaman K."/>
            <person name="Brown C.T."/>
            <person name="Hug L.A."/>
            <person name="Sharon I."/>
            <person name="Castelle C.J."/>
            <person name="Probst A.J."/>
            <person name="Thomas B.C."/>
            <person name="Singh A."/>
            <person name="Wilkins M.J."/>
            <person name="Karaoz U."/>
            <person name="Brodie E.L."/>
            <person name="Williams K.H."/>
            <person name="Hubbard S.S."/>
            <person name="Banfield J.F."/>
        </authorList>
    </citation>
    <scope>NUCLEOTIDE SEQUENCE [LARGE SCALE GENOMIC DNA]</scope>
</reference>
<evidence type="ECO:0000259" key="10">
    <source>
        <dbReference type="PROSITE" id="PS50137"/>
    </source>
</evidence>
<dbReference type="GO" id="GO:0006397">
    <property type="term" value="P:mRNA processing"/>
    <property type="evidence" value="ECO:0007669"/>
    <property type="project" value="UniProtKB-UniRule"/>
</dbReference>
<keyword evidence="8 9" id="KW-0694">RNA-binding</keyword>
<keyword evidence="3 9" id="KW-0698">rRNA processing</keyword>
<keyword evidence="9" id="KW-0479">Metal-binding</keyword>
<dbReference type="GO" id="GO:0006364">
    <property type="term" value="P:rRNA processing"/>
    <property type="evidence" value="ECO:0007669"/>
    <property type="project" value="UniProtKB-UniRule"/>
</dbReference>
<dbReference type="InterPro" id="IPR014720">
    <property type="entry name" value="dsRBD_dom"/>
</dbReference>
<name>A0A1G1WPB6_9BACT</name>
<dbReference type="NCBIfam" id="TIGR02191">
    <property type="entry name" value="RNaseIII"/>
    <property type="match status" value="1"/>
</dbReference>
<comment type="caution">
    <text evidence="12">The sequence shown here is derived from an EMBL/GenBank/DDBJ whole genome shotgun (WGS) entry which is preliminary data.</text>
</comment>
<dbReference type="InterPro" id="IPR036389">
    <property type="entry name" value="RNase_III_sf"/>
</dbReference>
<organism evidence="12 13">
    <name type="scientific">Candidatus Woykebacteria bacterium RIFCSPHIGHO2_12_FULL_45_10</name>
    <dbReference type="NCBI Taxonomy" id="1802603"/>
    <lineage>
        <taxon>Bacteria</taxon>
        <taxon>Candidatus Woykeibacteriota</taxon>
    </lineage>
</organism>
<dbReference type="GO" id="GO:0003725">
    <property type="term" value="F:double-stranded RNA binding"/>
    <property type="evidence" value="ECO:0007669"/>
    <property type="project" value="TreeGrafter"/>
</dbReference>
<dbReference type="EMBL" id="MHCZ01000027">
    <property type="protein sequence ID" value="OGY29585.1"/>
    <property type="molecule type" value="Genomic_DNA"/>
</dbReference>
<dbReference type="GO" id="GO:0010468">
    <property type="term" value="P:regulation of gene expression"/>
    <property type="evidence" value="ECO:0007669"/>
    <property type="project" value="TreeGrafter"/>
</dbReference>
<evidence type="ECO:0000259" key="11">
    <source>
        <dbReference type="PROSITE" id="PS50142"/>
    </source>
</evidence>
<dbReference type="Gene3D" id="1.10.1520.10">
    <property type="entry name" value="Ribonuclease III domain"/>
    <property type="match status" value="1"/>
</dbReference>
<gene>
    <name evidence="9" type="primary">rnc</name>
    <name evidence="12" type="ORF">A3F35_02810</name>
</gene>
<evidence type="ECO:0000256" key="8">
    <source>
        <dbReference type="ARBA" id="ARBA00022884"/>
    </source>
</evidence>
<dbReference type="AlphaFoldDB" id="A0A1G1WPB6"/>
<dbReference type="STRING" id="1802603.A3F35_02810"/>
<comment type="similarity">
    <text evidence="2">Belongs to the ribonuclease III family.</text>
</comment>
<protein>
    <recommendedName>
        <fullName evidence="9">Ribonuclease 3</fullName>
        <ecNumber evidence="9">3.1.26.3</ecNumber>
    </recommendedName>
    <alternativeName>
        <fullName evidence="9">Ribonuclease III</fullName>
        <shortName evidence="9">RNase III</shortName>
    </alternativeName>
</protein>
<dbReference type="Pfam" id="PF00035">
    <property type="entry name" value="dsrm"/>
    <property type="match status" value="1"/>
</dbReference>
<keyword evidence="9" id="KW-0819">tRNA processing</keyword>
<keyword evidence="9" id="KW-0699">rRNA-binding</keyword>
<dbReference type="InterPro" id="IPR000999">
    <property type="entry name" value="RNase_III_dom"/>
</dbReference>
<dbReference type="GO" id="GO:0008033">
    <property type="term" value="P:tRNA processing"/>
    <property type="evidence" value="ECO:0007669"/>
    <property type="project" value="UniProtKB-KW"/>
</dbReference>
<dbReference type="SUPFAM" id="SSF69065">
    <property type="entry name" value="RNase III domain-like"/>
    <property type="match status" value="1"/>
</dbReference>
<evidence type="ECO:0000256" key="9">
    <source>
        <dbReference type="HAMAP-Rule" id="MF_00104"/>
    </source>
</evidence>
<dbReference type="GO" id="GO:0019843">
    <property type="term" value="F:rRNA binding"/>
    <property type="evidence" value="ECO:0007669"/>
    <property type="project" value="UniProtKB-KW"/>
</dbReference>
<keyword evidence="5 9" id="KW-0540">Nuclease</keyword>
<comment type="catalytic activity">
    <reaction evidence="1 9">
        <text>Endonucleolytic cleavage to 5'-phosphomonoester.</text>
        <dbReference type="EC" id="3.1.26.3"/>
    </reaction>
</comment>
<dbReference type="PROSITE" id="PS50137">
    <property type="entry name" value="DS_RBD"/>
    <property type="match status" value="1"/>
</dbReference>
<feature type="active site" evidence="9">
    <location>
        <position position="120"/>
    </location>
</feature>
<comment type="subunit">
    <text evidence="9">Homodimer.</text>
</comment>
<evidence type="ECO:0000256" key="6">
    <source>
        <dbReference type="ARBA" id="ARBA00022759"/>
    </source>
</evidence>
<dbReference type="InterPro" id="IPR011907">
    <property type="entry name" value="RNase_III"/>
</dbReference>
<dbReference type="PANTHER" id="PTHR11207:SF0">
    <property type="entry name" value="RIBONUCLEASE 3"/>
    <property type="match status" value="1"/>
</dbReference>
<evidence type="ECO:0000256" key="2">
    <source>
        <dbReference type="ARBA" id="ARBA00010183"/>
    </source>
</evidence>
<evidence type="ECO:0000256" key="1">
    <source>
        <dbReference type="ARBA" id="ARBA00000109"/>
    </source>
</evidence>
<evidence type="ECO:0000256" key="3">
    <source>
        <dbReference type="ARBA" id="ARBA00022552"/>
    </source>
</evidence>
<dbReference type="FunFam" id="1.10.1520.10:FF:000001">
    <property type="entry name" value="Ribonuclease 3"/>
    <property type="match status" value="1"/>
</dbReference>
<feature type="binding site" evidence="9">
    <location>
        <position position="120"/>
    </location>
    <ligand>
        <name>Mg(2+)</name>
        <dbReference type="ChEBI" id="CHEBI:18420"/>
    </ligand>
</feature>
<proteinExistence type="inferred from homology"/>
<evidence type="ECO:0000256" key="5">
    <source>
        <dbReference type="ARBA" id="ARBA00022722"/>
    </source>
</evidence>
<evidence type="ECO:0000256" key="7">
    <source>
        <dbReference type="ARBA" id="ARBA00022801"/>
    </source>
</evidence>
<sequence length="229" mass="25811">MLEKLEKKLKLKFQNRKLIETAFTHRSYLNEHPLEAAEHNERLEFLGDSVLGFLVSEHLFKAFPESSEGDLTNYRSALVNANSLARVAAKLDLGQYLLLSKGEEATGGRQREYLLANTFEAFLGALYLDLGLETAKKFVEESLLPNIEPIIAQKLYRDFKSQLQEIAQEKLSITPIYKVLSEEGPDHSKNFRMGVFFEERLVAEGFGASKQKAEQAAASSALANIDKIR</sequence>
<dbReference type="PROSITE" id="PS00517">
    <property type="entry name" value="RNASE_3_1"/>
    <property type="match status" value="1"/>
</dbReference>
<dbReference type="GO" id="GO:0046872">
    <property type="term" value="F:metal ion binding"/>
    <property type="evidence" value="ECO:0007669"/>
    <property type="project" value="UniProtKB-KW"/>
</dbReference>
<evidence type="ECO:0000313" key="12">
    <source>
        <dbReference type="EMBL" id="OGY29585.1"/>
    </source>
</evidence>
<evidence type="ECO:0000313" key="13">
    <source>
        <dbReference type="Proteomes" id="UP000178068"/>
    </source>
</evidence>
<dbReference type="GO" id="GO:0004525">
    <property type="term" value="F:ribonuclease III activity"/>
    <property type="evidence" value="ECO:0007669"/>
    <property type="project" value="UniProtKB-UniRule"/>
</dbReference>
<dbReference type="CDD" id="cd10845">
    <property type="entry name" value="DSRM_RNAse_III_family"/>
    <property type="match status" value="1"/>
</dbReference>
<dbReference type="Gene3D" id="3.30.160.20">
    <property type="match status" value="1"/>
</dbReference>